<evidence type="ECO:0000313" key="2">
    <source>
        <dbReference type="Proteomes" id="UP000696485"/>
    </source>
</evidence>
<keyword evidence="2" id="KW-1185">Reference proteome</keyword>
<gene>
    <name evidence="1" type="ORF">BG006_003923</name>
</gene>
<evidence type="ECO:0000313" key="1">
    <source>
        <dbReference type="EMBL" id="KAF9333184.1"/>
    </source>
</evidence>
<organism evidence="1 2">
    <name type="scientific">Podila minutissima</name>
    <dbReference type="NCBI Taxonomy" id="64525"/>
    <lineage>
        <taxon>Eukaryota</taxon>
        <taxon>Fungi</taxon>
        <taxon>Fungi incertae sedis</taxon>
        <taxon>Mucoromycota</taxon>
        <taxon>Mortierellomycotina</taxon>
        <taxon>Mortierellomycetes</taxon>
        <taxon>Mortierellales</taxon>
        <taxon>Mortierellaceae</taxon>
        <taxon>Podila</taxon>
    </lineage>
</organism>
<protein>
    <submittedName>
        <fullName evidence="1">Uncharacterized protein</fullName>
    </submittedName>
</protein>
<proteinExistence type="predicted"/>
<comment type="caution">
    <text evidence="1">The sequence shown here is derived from an EMBL/GenBank/DDBJ whole genome shotgun (WGS) entry which is preliminary data.</text>
</comment>
<reference evidence="1" key="1">
    <citation type="journal article" date="2020" name="Fungal Divers.">
        <title>Resolving the Mortierellaceae phylogeny through synthesis of multi-gene phylogenetics and phylogenomics.</title>
        <authorList>
            <person name="Vandepol N."/>
            <person name="Liber J."/>
            <person name="Desiro A."/>
            <person name="Na H."/>
            <person name="Kennedy M."/>
            <person name="Barry K."/>
            <person name="Grigoriev I.V."/>
            <person name="Miller A.N."/>
            <person name="O'Donnell K."/>
            <person name="Stajich J.E."/>
            <person name="Bonito G."/>
        </authorList>
    </citation>
    <scope>NUCLEOTIDE SEQUENCE</scope>
    <source>
        <strain evidence="1">NVP1</strain>
    </source>
</reference>
<accession>A0A9P5VN35</accession>
<dbReference type="AlphaFoldDB" id="A0A9P5VN35"/>
<sequence length="79" mass="9287">MQQEMMRERRKSIAALTDSAFRSASLDLRPSNLRFGSSRREQPQVEMTEKMRQFDELLQKRRGGTIRISLTPSLLQEPY</sequence>
<dbReference type="EMBL" id="JAAAUY010000217">
    <property type="protein sequence ID" value="KAF9333184.1"/>
    <property type="molecule type" value="Genomic_DNA"/>
</dbReference>
<name>A0A9P5VN35_9FUNG</name>
<dbReference type="Proteomes" id="UP000696485">
    <property type="component" value="Unassembled WGS sequence"/>
</dbReference>